<gene>
    <name evidence="2" type="ORF">GP475_02365</name>
</gene>
<feature type="transmembrane region" description="Helical" evidence="1">
    <location>
        <begin position="160"/>
        <end position="186"/>
    </location>
</feature>
<keyword evidence="1" id="KW-0812">Transmembrane</keyword>
<dbReference type="AlphaFoldDB" id="A0A7H0SM32"/>
<dbReference type="EMBL" id="CP046884">
    <property type="protein sequence ID" value="QNQ89607.1"/>
    <property type="molecule type" value="Genomic_DNA"/>
</dbReference>
<dbReference type="RefSeq" id="WP_187975060.1">
    <property type="nucleotide sequence ID" value="NZ_CP046884.1"/>
</dbReference>
<feature type="transmembrane region" description="Helical" evidence="1">
    <location>
        <begin position="56"/>
        <end position="74"/>
    </location>
</feature>
<feature type="transmembrane region" description="Helical" evidence="1">
    <location>
        <begin position="235"/>
        <end position="253"/>
    </location>
</feature>
<evidence type="ECO:0000313" key="2">
    <source>
        <dbReference type="EMBL" id="QNQ89607.1"/>
    </source>
</evidence>
<keyword evidence="1" id="KW-0472">Membrane</keyword>
<feature type="transmembrane region" description="Helical" evidence="1">
    <location>
        <begin position="198"/>
        <end position="215"/>
    </location>
</feature>
<evidence type="ECO:0000313" key="3">
    <source>
        <dbReference type="Proteomes" id="UP000516320"/>
    </source>
</evidence>
<proteinExistence type="predicted"/>
<keyword evidence="3" id="KW-1185">Reference proteome</keyword>
<organism evidence="2 3">
    <name type="scientific">Corynebacterium poyangense</name>
    <dbReference type="NCBI Taxonomy" id="2684405"/>
    <lineage>
        <taxon>Bacteria</taxon>
        <taxon>Bacillati</taxon>
        <taxon>Actinomycetota</taxon>
        <taxon>Actinomycetes</taxon>
        <taxon>Mycobacteriales</taxon>
        <taxon>Corynebacteriaceae</taxon>
        <taxon>Corynebacterium</taxon>
    </lineage>
</organism>
<name>A0A7H0SM32_9CORY</name>
<feature type="transmembrane region" description="Helical" evidence="1">
    <location>
        <begin position="80"/>
        <end position="100"/>
    </location>
</feature>
<feature type="transmembrane region" description="Helical" evidence="1">
    <location>
        <begin position="121"/>
        <end position="140"/>
    </location>
</feature>
<sequence>MPLNPLQNGPYYNYDPFDLGEPLAFTPLGAQILIFAGILTRITRRLTTKYPHIPPYTARVLFALTWIAWILYGLDGGIRVAVLIFAIILGATACIPWTKIPPLSHLKHPNPQEWKPEIKSALFSFAIIIIPILAIFLYFNTPPIFVPTSNSHIYEAVYKYLFGFYYSALLGFVFHYPFIIPLWVILVFYSARLRWRTGLYAVGASLIGCGILWAASFEYHDQGITFQKFPYLDSYLTFIATVLSAFLVGKTNWKKLVPTKRTKQH</sequence>
<dbReference type="Proteomes" id="UP000516320">
    <property type="component" value="Chromosome"/>
</dbReference>
<evidence type="ECO:0000256" key="1">
    <source>
        <dbReference type="SAM" id="Phobius"/>
    </source>
</evidence>
<accession>A0A7H0SM32</accession>
<feature type="transmembrane region" description="Helical" evidence="1">
    <location>
        <begin position="23"/>
        <end position="44"/>
    </location>
</feature>
<reference evidence="2 3" key="1">
    <citation type="submission" date="2019-12" db="EMBL/GenBank/DDBJ databases">
        <title>Corynebacterium sp. nov., isolated from feces of the Anser Albifrons in China.</title>
        <authorList>
            <person name="Liu Q."/>
        </authorList>
    </citation>
    <scope>NUCLEOTIDE SEQUENCE [LARGE SCALE GENOMIC DNA]</scope>
    <source>
        <strain evidence="2 3">4H37-19</strain>
    </source>
</reference>
<protein>
    <submittedName>
        <fullName evidence="2">Uncharacterized protein</fullName>
    </submittedName>
</protein>
<keyword evidence="1" id="KW-1133">Transmembrane helix</keyword>
<dbReference type="KEGG" id="cpoy:GP475_02365"/>